<evidence type="ECO:0000313" key="2">
    <source>
        <dbReference type="Proteomes" id="UP000006860"/>
    </source>
</evidence>
<evidence type="ECO:0000313" key="1">
    <source>
        <dbReference type="EMBL" id="ADY57714.1"/>
    </source>
</evidence>
<sequence length="173" mass="19637">MAREWGLAGSREWAGVYPPTEKIMNPQLRALLLANDEQCAYEFPCEFDPSRSEENARKLDAALKQSGIETRFEDSQYNQDASFGLAIVLVSAVRKTGTAVVERTIRISNFGNMASVTFADEVPEEVMQATISLICQHGYIYIPMVDLDVPYDGLNAPSEVFPTWWVRFFDWLW</sequence>
<organism evidence="1 2">
    <name type="scientific">Rubinisphaera brasiliensis (strain ATCC 49424 / DSM 5305 / JCM 21570 / IAM 15109 / NBRC 103401 / IFAM 1448)</name>
    <name type="common">Planctomyces brasiliensis</name>
    <dbReference type="NCBI Taxonomy" id="756272"/>
    <lineage>
        <taxon>Bacteria</taxon>
        <taxon>Pseudomonadati</taxon>
        <taxon>Planctomycetota</taxon>
        <taxon>Planctomycetia</taxon>
        <taxon>Planctomycetales</taxon>
        <taxon>Planctomycetaceae</taxon>
        <taxon>Rubinisphaera</taxon>
    </lineage>
</organism>
<dbReference type="HOGENOM" id="CLU_1546471_0_0_0"/>
<accession>F0SMF2</accession>
<dbReference type="EMBL" id="CP002546">
    <property type="protein sequence ID" value="ADY57714.1"/>
    <property type="molecule type" value="Genomic_DNA"/>
</dbReference>
<gene>
    <name evidence="1" type="ordered locus">Plabr_0084</name>
</gene>
<dbReference type="STRING" id="756272.Plabr_0084"/>
<proteinExistence type="predicted"/>
<protein>
    <submittedName>
        <fullName evidence="1">Uncharacterized protein</fullName>
    </submittedName>
</protein>
<dbReference type="AlphaFoldDB" id="F0SMF2"/>
<dbReference type="KEGG" id="pbs:Plabr_0084"/>
<name>F0SMF2_RUBBR</name>
<reference evidence="2" key="1">
    <citation type="submission" date="2011-02" db="EMBL/GenBank/DDBJ databases">
        <title>The complete genome of Planctomyces brasiliensis DSM 5305.</title>
        <authorList>
            <person name="Lucas S."/>
            <person name="Copeland A."/>
            <person name="Lapidus A."/>
            <person name="Bruce D."/>
            <person name="Goodwin L."/>
            <person name="Pitluck S."/>
            <person name="Kyrpides N."/>
            <person name="Mavromatis K."/>
            <person name="Pagani I."/>
            <person name="Ivanova N."/>
            <person name="Ovchinnikova G."/>
            <person name="Lu M."/>
            <person name="Detter J.C."/>
            <person name="Han C."/>
            <person name="Land M."/>
            <person name="Hauser L."/>
            <person name="Markowitz V."/>
            <person name="Cheng J.-F."/>
            <person name="Hugenholtz P."/>
            <person name="Woyke T."/>
            <person name="Wu D."/>
            <person name="Tindall B."/>
            <person name="Pomrenke H.G."/>
            <person name="Brambilla E."/>
            <person name="Klenk H.-P."/>
            <person name="Eisen J.A."/>
        </authorList>
    </citation>
    <scope>NUCLEOTIDE SEQUENCE [LARGE SCALE GENOMIC DNA]</scope>
    <source>
        <strain evidence="2">ATCC 49424 / DSM 5305 / JCM 21570 / NBRC 103401 / IFAM 1448</strain>
    </source>
</reference>
<keyword evidence="2" id="KW-1185">Reference proteome</keyword>
<dbReference type="Proteomes" id="UP000006860">
    <property type="component" value="Chromosome"/>
</dbReference>